<dbReference type="EMBL" id="BCSZ01000016">
    <property type="protein sequence ID" value="GAT01762.1"/>
    <property type="molecule type" value="Genomic_DNA"/>
</dbReference>
<evidence type="ECO:0000313" key="1">
    <source>
        <dbReference type="EMBL" id="GAT01762.1"/>
    </source>
</evidence>
<name>A0A100WP88_MYCFO</name>
<evidence type="ECO:0000313" key="2">
    <source>
        <dbReference type="Proteomes" id="UP000069705"/>
    </source>
</evidence>
<sequence>MGESAPNDGEAPVIVGLSDAAMHMYIAAIDALPPVGDPEYADRAAVVLSGLRKLQTSLSEAAGRSRVTPSVIVALSGVRHRYDELMTAAAEGPGATLGQRLYVARGRAKLSTQEAANGVGLRKDLIEAVEAEEPATEAETAQIKDLIAALGG</sequence>
<proteinExistence type="predicted"/>
<dbReference type="AlphaFoldDB" id="A0A100WP88"/>
<protein>
    <recommendedName>
        <fullName evidence="3">FHA domain-containing protein</fullName>
    </recommendedName>
</protein>
<dbReference type="Proteomes" id="UP000069705">
    <property type="component" value="Unassembled WGS sequence"/>
</dbReference>
<organism evidence="1 2">
    <name type="scientific">Mycolicibacterium fortuitum subsp. acetamidolyticum</name>
    <dbReference type="NCBI Taxonomy" id="144550"/>
    <lineage>
        <taxon>Bacteria</taxon>
        <taxon>Bacillati</taxon>
        <taxon>Actinomycetota</taxon>
        <taxon>Actinomycetes</taxon>
        <taxon>Mycobacteriales</taxon>
        <taxon>Mycobacteriaceae</taxon>
        <taxon>Mycolicibacterium</taxon>
    </lineage>
</organism>
<accession>A0A100WP88</accession>
<gene>
    <name evidence="1" type="ORF">RMCFA_1874</name>
</gene>
<reference evidence="1 2" key="1">
    <citation type="journal article" date="2016" name="Genome Announc.">
        <title>Draft Genome Sequences of Five Rapidly Growing Mycobacterium Species, M. thermoresistibile, M. fortuitum subsp. acetamidolyticum, M. canariasense, M. brisbanense, and M. novocastrense.</title>
        <authorList>
            <person name="Katahira K."/>
            <person name="Ogura Y."/>
            <person name="Gotoh Y."/>
            <person name="Hayashi T."/>
        </authorList>
    </citation>
    <scope>NUCLEOTIDE SEQUENCE [LARGE SCALE GENOMIC DNA]</scope>
    <source>
        <strain evidence="1 2">JCM6368</strain>
    </source>
</reference>
<reference evidence="2" key="2">
    <citation type="submission" date="2016-02" db="EMBL/GenBank/DDBJ databases">
        <title>Draft genome sequence of five rapidly growing Mycobacterium species.</title>
        <authorList>
            <person name="Katahira K."/>
            <person name="Gotou Y."/>
            <person name="Iida K."/>
            <person name="Ogura Y."/>
            <person name="Hayashi T."/>
        </authorList>
    </citation>
    <scope>NUCLEOTIDE SEQUENCE [LARGE SCALE GENOMIC DNA]</scope>
    <source>
        <strain evidence="2">JCM6368</strain>
    </source>
</reference>
<comment type="caution">
    <text evidence="1">The sequence shown here is derived from an EMBL/GenBank/DDBJ whole genome shotgun (WGS) entry which is preliminary data.</text>
</comment>
<evidence type="ECO:0008006" key="3">
    <source>
        <dbReference type="Google" id="ProtNLM"/>
    </source>
</evidence>